<dbReference type="RefSeq" id="WP_085861527.1">
    <property type="nucleotide sequence ID" value="NZ_MXPU01000026.1"/>
</dbReference>
<evidence type="ECO:0008006" key="5">
    <source>
        <dbReference type="Google" id="ProtNLM"/>
    </source>
</evidence>
<evidence type="ECO:0000313" key="3">
    <source>
        <dbReference type="EMBL" id="OWO91217.1"/>
    </source>
</evidence>
<proteinExistence type="predicted"/>
<comment type="caution">
    <text evidence="3">The sequence shown here is derived from an EMBL/GenBank/DDBJ whole genome shotgun (WGS) entry which is preliminary data.</text>
</comment>
<dbReference type="Proteomes" id="UP000197269">
    <property type="component" value="Unassembled WGS sequence"/>
</dbReference>
<evidence type="ECO:0000256" key="1">
    <source>
        <dbReference type="SAM" id="MobiDB-lite"/>
    </source>
</evidence>
<accession>A0A246DM36</accession>
<reference evidence="3 4" key="1">
    <citation type="submission" date="2017-03" db="EMBL/GenBank/DDBJ databases">
        <title>Genome of strain Rhizobium sp. CNPSo 668.</title>
        <authorList>
            <person name="Ribeiro R."/>
        </authorList>
    </citation>
    <scope>NUCLEOTIDE SEQUENCE [LARGE SCALE GENOMIC DNA]</scope>
    <source>
        <strain evidence="3 4">CNPSo 668</strain>
    </source>
</reference>
<feature type="chain" id="PRO_5012647943" description="Oxidoreductase" evidence="2">
    <location>
        <begin position="25"/>
        <end position="80"/>
    </location>
</feature>
<keyword evidence="2" id="KW-0732">Signal</keyword>
<dbReference type="EMBL" id="MXPU01000026">
    <property type="protein sequence ID" value="OWO91217.1"/>
    <property type="molecule type" value="Genomic_DNA"/>
</dbReference>
<gene>
    <name evidence="3" type="ORF">B5E41_27830</name>
</gene>
<name>A0A246DM36_9HYPH</name>
<evidence type="ECO:0000256" key="2">
    <source>
        <dbReference type="SAM" id="SignalP"/>
    </source>
</evidence>
<feature type="region of interest" description="Disordered" evidence="1">
    <location>
        <begin position="22"/>
        <end position="80"/>
    </location>
</feature>
<protein>
    <recommendedName>
        <fullName evidence="5">Oxidoreductase</fullName>
    </recommendedName>
</protein>
<feature type="signal peptide" evidence="2">
    <location>
        <begin position="1"/>
        <end position="24"/>
    </location>
</feature>
<evidence type="ECO:0000313" key="4">
    <source>
        <dbReference type="Proteomes" id="UP000197269"/>
    </source>
</evidence>
<sequence length="80" mass="8083">MSRLTLSVFTALALLLGGLQSTFAASSNSRDQTTTMGESGNLPPNDNAGSSNGTKDTSTNKGNPDNTNCNDCGSTGPGNK</sequence>
<dbReference type="AlphaFoldDB" id="A0A246DM36"/>
<organism evidence="3 4">
    <name type="scientific">Rhizobium esperanzae</name>
    <dbReference type="NCBI Taxonomy" id="1967781"/>
    <lineage>
        <taxon>Bacteria</taxon>
        <taxon>Pseudomonadati</taxon>
        <taxon>Pseudomonadota</taxon>
        <taxon>Alphaproteobacteria</taxon>
        <taxon>Hyphomicrobiales</taxon>
        <taxon>Rhizobiaceae</taxon>
        <taxon>Rhizobium/Agrobacterium group</taxon>
        <taxon>Rhizobium</taxon>
    </lineage>
</organism>
<feature type="compositionally biased region" description="Polar residues" evidence="1">
    <location>
        <begin position="22"/>
        <end position="74"/>
    </location>
</feature>